<name>A0A7W8HK60_9BURK</name>
<dbReference type="EMBL" id="JACHGB010000007">
    <property type="protein sequence ID" value="MBB5273438.1"/>
    <property type="molecule type" value="Genomic_DNA"/>
</dbReference>
<gene>
    <name evidence="3" type="ORF">HNQ70_003468</name>
</gene>
<comment type="caution">
    <text evidence="3">The sequence shown here is derived from an EMBL/GenBank/DDBJ whole genome shotgun (WGS) entry which is preliminary data.</text>
</comment>
<dbReference type="Proteomes" id="UP000532440">
    <property type="component" value="Unassembled WGS sequence"/>
</dbReference>
<dbReference type="RefSeq" id="WP_183970068.1">
    <property type="nucleotide sequence ID" value="NZ_BAABEW010000020.1"/>
</dbReference>
<dbReference type="InterPro" id="IPR035093">
    <property type="entry name" value="RelE/ParE_toxin_dom_sf"/>
</dbReference>
<dbReference type="InterPro" id="IPR007712">
    <property type="entry name" value="RelE/ParE_toxin"/>
</dbReference>
<dbReference type="Gene3D" id="3.30.2310.20">
    <property type="entry name" value="RelE-like"/>
    <property type="match status" value="1"/>
</dbReference>
<sequence>MMISIHPDAEQDLREAAEFYEREGSPLVAARFVREFRRLIELLAEHPHIGSPRARGRRGFSMNVFPYTLIYRATQDEIVVLVVKHDSRRPGHGSKRS</sequence>
<comment type="similarity">
    <text evidence="1">Belongs to the RelE toxin family.</text>
</comment>
<evidence type="ECO:0000256" key="2">
    <source>
        <dbReference type="ARBA" id="ARBA00022649"/>
    </source>
</evidence>
<reference evidence="3 4" key="1">
    <citation type="submission" date="2020-08" db="EMBL/GenBank/DDBJ databases">
        <title>Genomic Encyclopedia of Type Strains, Phase IV (KMG-IV): sequencing the most valuable type-strain genomes for metagenomic binning, comparative biology and taxonomic classification.</title>
        <authorList>
            <person name="Goeker M."/>
        </authorList>
    </citation>
    <scope>NUCLEOTIDE SEQUENCE [LARGE SCALE GENOMIC DNA]</scope>
    <source>
        <strain evidence="3 4">DSM 29781</strain>
    </source>
</reference>
<protein>
    <submittedName>
        <fullName evidence="3">Plasmid stabilization system protein ParE</fullName>
    </submittedName>
</protein>
<accession>A0A7W8HK60</accession>
<organism evidence="3 4">
    <name type="scientific">Quisquiliibacterium transsilvanicum</name>
    <dbReference type="NCBI Taxonomy" id="1549638"/>
    <lineage>
        <taxon>Bacteria</taxon>
        <taxon>Pseudomonadati</taxon>
        <taxon>Pseudomonadota</taxon>
        <taxon>Betaproteobacteria</taxon>
        <taxon>Burkholderiales</taxon>
        <taxon>Burkholderiaceae</taxon>
        <taxon>Quisquiliibacterium</taxon>
    </lineage>
</organism>
<dbReference type="AlphaFoldDB" id="A0A7W8HK60"/>
<dbReference type="InterPro" id="IPR051803">
    <property type="entry name" value="TA_system_RelE-like_toxin"/>
</dbReference>
<keyword evidence="2" id="KW-1277">Toxin-antitoxin system</keyword>
<dbReference type="Pfam" id="PF05016">
    <property type="entry name" value="ParE_toxin"/>
    <property type="match status" value="1"/>
</dbReference>
<evidence type="ECO:0000313" key="4">
    <source>
        <dbReference type="Proteomes" id="UP000532440"/>
    </source>
</evidence>
<keyword evidence="4" id="KW-1185">Reference proteome</keyword>
<dbReference type="PANTHER" id="PTHR33755">
    <property type="entry name" value="TOXIN PARE1-RELATED"/>
    <property type="match status" value="1"/>
</dbReference>
<evidence type="ECO:0000313" key="3">
    <source>
        <dbReference type="EMBL" id="MBB5273438.1"/>
    </source>
</evidence>
<evidence type="ECO:0000256" key="1">
    <source>
        <dbReference type="ARBA" id="ARBA00006226"/>
    </source>
</evidence>
<proteinExistence type="inferred from homology"/>
<dbReference type="SUPFAM" id="SSF143011">
    <property type="entry name" value="RelE-like"/>
    <property type="match status" value="1"/>
</dbReference>